<protein>
    <submittedName>
        <fullName evidence="2">Uncharacterized protein</fullName>
    </submittedName>
</protein>
<reference evidence="2" key="1">
    <citation type="submission" date="2022-01" db="EMBL/GenBank/DDBJ databases">
        <authorList>
            <person name="King R."/>
        </authorList>
    </citation>
    <scope>NUCLEOTIDE SEQUENCE</scope>
</reference>
<gene>
    <name evidence="2" type="ORF">CHIRRI_LOCUS9314</name>
</gene>
<dbReference type="OrthoDB" id="7760227at2759"/>
<keyword evidence="3" id="KW-1185">Reference proteome</keyword>
<accession>A0A9N9WWC0</accession>
<organism evidence="2 3">
    <name type="scientific">Chironomus riparius</name>
    <dbReference type="NCBI Taxonomy" id="315576"/>
    <lineage>
        <taxon>Eukaryota</taxon>
        <taxon>Metazoa</taxon>
        <taxon>Ecdysozoa</taxon>
        <taxon>Arthropoda</taxon>
        <taxon>Hexapoda</taxon>
        <taxon>Insecta</taxon>
        <taxon>Pterygota</taxon>
        <taxon>Neoptera</taxon>
        <taxon>Endopterygota</taxon>
        <taxon>Diptera</taxon>
        <taxon>Nematocera</taxon>
        <taxon>Chironomoidea</taxon>
        <taxon>Chironomidae</taxon>
        <taxon>Chironominae</taxon>
        <taxon>Chironomus</taxon>
    </lineage>
</organism>
<proteinExistence type="predicted"/>
<sequence length="180" mass="19684">MNNLILAFACFIAVASGQCPNNNCPPPVLPQVPCGVPDCSILENRHRDDALFAHSDPNFYWQCAPLNATHWAAAARPCACSTVFNPNENPPRCTFWYDRSWSPICNWQNPPTVTECKPWCPDCGGDEVPSVPTPSPPNPSPNPPDDDNNNCSCPCPPCIWWPCVPCSPVNNCSCNSNRNG</sequence>
<feature type="chain" id="PRO_5040269798" evidence="1">
    <location>
        <begin position="18"/>
        <end position="180"/>
    </location>
</feature>
<evidence type="ECO:0000313" key="2">
    <source>
        <dbReference type="EMBL" id="CAG9806458.1"/>
    </source>
</evidence>
<dbReference type="EMBL" id="OU895879">
    <property type="protein sequence ID" value="CAG9806458.1"/>
    <property type="molecule type" value="Genomic_DNA"/>
</dbReference>
<evidence type="ECO:0000313" key="3">
    <source>
        <dbReference type="Proteomes" id="UP001153620"/>
    </source>
</evidence>
<name>A0A9N9WWC0_9DIPT</name>
<evidence type="ECO:0000256" key="1">
    <source>
        <dbReference type="SAM" id="SignalP"/>
    </source>
</evidence>
<keyword evidence="1" id="KW-0732">Signal</keyword>
<dbReference type="Proteomes" id="UP001153620">
    <property type="component" value="Chromosome 3"/>
</dbReference>
<feature type="signal peptide" evidence="1">
    <location>
        <begin position="1"/>
        <end position="17"/>
    </location>
</feature>
<reference evidence="2" key="2">
    <citation type="submission" date="2022-10" db="EMBL/GenBank/DDBJ databases">
        <authorList>
            <consortium name="ENA_rothamsted_submissions"/>
            <consortium name="culmorum"/>
            <person name="King R."/>
        </authorList>
    </citation>
    <scope>NUCLEOTIDE SEQUENCE</scope>
</reference>
<dbReference type="AlphaFoldDB" id="A0A9N9WWC0"/>